<keyword evidence="7" id="KW-1185">Reference proteome</keyword>
<dbReference type="InterPro" id="IPR008922">
    <property type="entry name" value="Di-copper_centre_dom_sf"/>
</dbReference>
<dbReference type="EMBL" id="CACVKT020007640">
    <property type="protein sequence ID" value="CAC5409141.1"/>
    <property type="molecule type" value="Genomic_DNA"/>
</dbReference>
<evidence type="ECO:0000313" key="6">
    <source>
        <dbReference type="EMBL" id="CAC5409141.1"/>
    </source>
</evidence>
<dbReference type="GO" id="GO:0004503">
    <property type="term" value="F:tyrosinase activity"/>
    <property type="evidence" value="ECO:0007669"/>
    <property type="project" value="UniProtKB-EC"/>
</dbReference>
<dbReference type="PROSITE" id="PS00498">
    <property type="entry name" value="TYROSINASE_2"/>
    <property type="match status" value="1"/>
</dbReference>
<accession>A0A6J8DNP7</accession>
<dbReference type="SUPFAM" id="SSF48056">
    <property type="entry name" value="Di-copper centre-containing domain"/>
    <property type="match status" value="1"/>
</dbReference>
<keyword evidence="6" id="KW-0560">Oxidoreductase</keyword>
<dbReference type="Gene3D" id="1.10.1280.10">
    <property type="entry name" value="Di-copper center containing domain from catechol oxidase"/>
    <property type="match status" value="1"/>
</dbReference>
<keyword evidence="2" id="KW-0186">Copper</keyword>
<evidence type="ECO:0000256" key="1">
    <source>
        <dbReference type="ARBA" id="ARBA00022723"/>
    </source>
</evidence>
<feature type="signal peptide" evidence="3">
    <location>
        <begin position="1"/>
        <end position="25"/>
    </location>
</feature>
<dbReference type="OrthoDB" id="6132182at2759"/>
<keyword evidence="3" id="KW-0732">Signal</keyword>
<keyword evidence="1" id="KW-0479">Metal-binding</keyword>
<feature type="domain" description="Tyrosinase copper-binding" evidence="4">
    <location>
        <begin position="149"/>
        <end position="166"/>
    </location>
</feature>
<dbReference type="PANTHER" id="PTHR11474:SF126">
    <property type="entry name" value="TYROSINASE-LIKE PROTEIN TYR-1-RELATED"/>
    <property type="match status" value="1"/>
</dbReference>
<dbReference type="PRINTS" id="PR00092">
    <property type="entry name" value="TYROSINASE"/>
</dbReference>
<dbReference type="AlphaFoldDB" id="A0A6J8DNP7"/>
<evidence type="ECO:0000256" key="2">
    <source>
        <dbReference type="ARBA" id="ARBA00023008"/>
    </source>
</evidence>
<proteinExistence type="predicted"/>
<dbReference type="PROSITE" id="PS00497">
    <property type="entry name" value="TYROSINASE_1"/>
    <property type="match status" value="1"/>
</dbReference>
<dbReference type="InterPro" id="IPR050316">
    <property type="entry name" value="Tyrosinase/Hemocyanin"/>
</dbReference>
<dbReference type="GO" id="GO:0046872">
    <property type="term" value="F:metal ion binding"/>
    <property type="evidence" value="ECO:0007669"/>
    <property type="project" value="UniProtKB-KW"/>
</dbReference>
<sequence>MHIDRTLLSLLLTVLLVAILPNIRAENASFQINSTDHNSDCFERGISIICFKKFLQPAAETLNDTSSINFLNALLRKINSESDTTAKSRHRRKAVKKLVRREVRADPYETNFLRYALAVQRLKNHFGIRPDMSTYDIIAIIHTGSPREHRGPAFFSWHRIYLLLYEAALQSVFGPDVTTPYWDSSLDEAMGNRQARTILFSNKYFGTPFGEVTEGFFANLPGVKIRRNIGATAALIPKNGIAAVLTRTSHSQIVIREQRRYYWEGYHDRVHRWVDGTMASGTIAAFDPIFWCHHAFVDYVWELFRKRISNAPADYPLGFAEHPPEGQMRFNDYKYRPNPPITNQQGYSNKYARLRRYAPAPSCQNLCSNSEDLYCNGERDICVSLERVNGETFAQDVAAFPAAAFIVPQGPDITTLQSIKQAILQDIPAGTPLNLFDIDEIDPNTRALSVFDV</sequence>
<feature type="domain" description="Tyrosinase copper-binding" evidence="5">
    <location>
        <begin position="287"/>
        <end position="298"/>
    </location>
</feature>
<feature type="chain" id="PRO_5026856913" evidence="3">
    <location>
        <begin position="26"/>
        <end position="453"/>
    </location>
</feature>
<dbReference type="Pfam" id="PF00264">
    <property type="entry name" value="Tyrosinase"/>
    <property type="match status" value="1"/>
</dbReference>
<gene>
    <name evidence="6" type="ORF">MCOR_42468</name>
</gene>
<evidence type="ECO:0000259" key="4">
    <source>
        <dbReference type="PROSITE" id="PS00497"/>
    </source>
</evidence>
<dbReference type="Proteomes" id="UP000507470">
    <property type="component" value="Unassembled WGS sequence"/>
</dbReference>
<protein>
    <submittedName>
        <fullName evidence="6">TYR</fullName>
        <ecNumber evidence="6">1.14.18.1</ecNumber>
    </submittedName>
</protein>
<evidence type="ECO:0000259" key="5">
    <source>
        <dbReference type="PROSITE" id="PS00498"/>
    </source>
</evidence>
<name>A0A6J8DNP7_MYTCO</name>
<dbReference type="EC" id="1.14.18.1" evidence="6"/>
<evidence type="ECO:0000313" key="7">
    <source>
        <dbReference type="Proteomes" id="UP000507470"/>
    </source>
</evidence>
<dbReference type="PANTHER" id="PTHR11474">
    <property type="entry name" value="TYROSINASE FAMILY MEMBER"/>
    <property type="match status" value="1"/>
</dbReference>
<dbReference type="InterPro" id="IPR002227">
    <property type="entry name" value="Tyrosinase_Cu-bd"/>
</dbReference>
<reference evidence="6 7" key="1">
    <citation type="submission" date="2020-06" db="EMBL/GenBank/DDBJ databases">
        <authorList>
            <person name="Li R."/>
            <person name="Bekaert M."/>
        </authorList>
    </citation>
    <scope>NUCLEOTIDE SEQUENCE [LARGE SCALE GENOMIC DNA]</scope>
    <source>
        <strain evidence="7">wild</strain>
    </source>
</reference>
<evidence type="ECO:0000256" key="3">
    <source>
        <dbReference type="SAM" id="SignalP"/>
    </source>
</evidence>
<organism evidence="6 7">
    <name type="scientific">Mytilus coruscus</name>
    <name type="common">Sea mussel</name>
    <dbReference type="NCBI Taxonomy" id="42192"/>
    <lineage>
        <taxon>Eukaryota</taxon>
        <taxon>Metazoa</taxon>
        <taxon>Spiralia</taxon>
        <taxon>Lophotrochozoa</taxon>
        <taxon>Mollusca</taxon>
        <taxon>Bivalvia</taxon>
        <taxon>Autobranchia</taxon>
        <taxon>Pteriomorphia</taxon>
        <taxon>Mytilida</taxon>
        <taxon>Mytiloidea</taxon>
        <taxon>Mytilidae</taxon>
        <taxon>Mytilinae</taxon>
        <taxon>Mytilus</taxon>
    </lineage>
</organism>